<evidence type="ECO:0000313" key="3">
    <source>
        <dbReference type="Proteomes" id="UP001204798"/>
    </source>
</evidence>
<sequence length="200" mass="22953">MKDRHKLLLATLAVVALVSWLWTASALWQHQSLRAQLRSLREQTSETKKLVERAKEQRERYEQLVQELGKPLSEFDPGRLNAKLMEQIEGALTQSKIKAETVQPLPWQINPDMRAARLSVQVTAVTTQPTISEGLQGLTELLMRFRSMRPPVLVERLNIQAISQPQQGLRVQAQLVWLVPVEDAVLKKWAAQTRRPTLRR</sequence>
<proteinExistence type="predicted"/>
<accession>A0ABT2EQB5</accession>
<organism evidence="2 3">
    <name type="scientific">Candidatus Fervidibacter sacchari</name>
    <dbReference type="NCBI Taxonomy" id="1448929"/>
    <lineage>
        <taxon>Bacteria</taxon>
        <taxon>Candidatus Fervidibacterota</taxon>
        <taxon>Candidatus Fervidibacter</taxon>
    </lineage>
</organism>
<evidence type="ECO:0000313" key="2">
    <source>
        <dbReference type="EMBL" id="MCS3920152.1"/>
    </source>
</evidence>
<comment type="caution">
    <text evidence="2">The sequence shown here is derived from an EMBL/GenBank/DDBJ whole genome shotgun (WGS) entry which is preliminary data.</text>
</comment>
<evidence type="ECO:0000256" key="1">
    <source>
        <dbReference type="SAM" id="Coils"/>
    </source>
</evidence>
<dbReference type="Proteomes" id="UP001204798">
    <property type="component" value="Unassembled WGS sequence"/>
</dbReference>
<protein>
    <recommendedName>
        <fullName evidence="4">General secretion pathway protein GspM</fullName>
    </recommendedName>
</protein>
<reference evidence="2 3" key="1">
    <citation type="submission" date="2022-08" db="EMBL/GenBank/DDBJ databases">
        <title>Bacterial and archaeal communities from various locations to study Microbial Dark Matter (Phase II).</title>
        <authorList>
            <person name="Stepanauskas R."/>
        </authorList>
    </citation>
    <scope>NUCLEOTIDE SEQUENCE [LARGE SCALE GENOMIC DNA]</scope>
    <source>
        <strain evidence="2 3">PD1</strain>
    </source>
</reference>
<feature type="coiled-coil region" evidence="1">
    <location>
        <begin position="30"/>
        <end position="67"/>
    </location>
</feature>
<dbReference type="RefSeq" id="WP_259097948.1">
    <property type="nucleotide sequence ID" value="NZ_CP130454.1"/>
</dbReference>
<gene>
    <name evidence="2" type="ORF">M2350_002569</name>
</gene>
<name>A0ABT2EQB5_9BACT</name>
<dbReference type="EMBL" id="JANUCP010000004">
    <property type="protein sequence ID" value="MCS3920152.1"/>
    <property type="molecule type" value="Genomic_DNA"/>
</dbReference>
<evidence type="ECO:0008006" key="4">
    <source>
        <dbReference type="Google" id="ProtNLM"/>
    </source>
</evidence>
<keyword evidence="1" id="KW-0175">Coiled coil</keyword>
<keyword evidence="3" id="KW-1185">Reference proteome</keyword>